<evidence type="ECO:0000256" key="2">
    <source>
        <dbReference type="SAM" id="Coils"/>
    </source>
</evidence>
<dbReference type="NCBIfam" id="TIGR01554">
    <property type="entry name" value="major_cap_HK97"/>
    <property type="match status" value="1"/>
</dbReference>
<dbReference type="EMBL" id="QAYC01000020">
    <property type="protein sequence ID" value="PTW43903.1"/>
    <property type="molecule type" value="Genomic_DNA"/>
</dbReference>
<organism evidence="4 5">
    <name type="scientific">Rhodovulum kholense</name>
    <dbReference type="NCBI Taxonomy" id="453584"/>
    <lineage>
        <taxon>Bacteria</taxon>
        <taxon>Pseudomonadati</taxon>
        <taxon>Pseudomonadota</taxon>
        <taxon>Alphaproteobacteria</taxon>
        <taxon>Rhodobacterales</taxon>
        <taxon>Paracoccaceae</taxon>
        <taxon>Rhodovulum</taxon>
    </lineage>
</organism>
<dbReference type="InterPro" id="IPR054612">
    <property type="entry name" value="Phage_capsid-like_C"/>
</dbReference>
<dbReference type="AlphaFoldDB" id="A0A8E2VGI1"/>
<accession>A0A8E2VGI1</accession>
<evidence type="ECO:0000256" key="1">
    <source>
        <dbReference type="ARBA" id="ARBA00004328"/>
    </source>
</evidence>
<keyword evidence="2" id="KW-0175">Coiled coil</keyword>
<sequence length="402" mass="42722">MADDTKTAAELAVEMKSALDKSLDGVKALAEEALGKAKAGEALSEDLKGKADEALTGMNALKAQLGEIEQKIARSGSEDAPAEAKTAGQSFVDSDEYKRFAEGGFARGDRARIETKATLTTSTAAAAGSIGPALAPTRLPGVIELPQRPLTIRALLAQGNMDGQSIEFVKEHSRTNGAGMVAEGAAKPSSDFRLEVVSTSAKVIAHWMKASRQVLSDVSAMRSMIDSRLAYGLDLVEENQILNGDGTGQNLLGIIPQATPYVSPLTGADTTSIDKIRLMMLQASLALLPADGVVMHPADWAWIELLKDTTGRYIIGQPQGTIGATMWGLPVVPSMAMTLDKVLVGAFRTGAQIFDRWSTTIETGYENDDFTKNLVTILAEKRLALATYRPGAFIYGDFGREG</sequence>
<dbReference type="Proteomes" id="UP000244037">
    <property type="component" value="Unassembled WGS sequence"/>
</dbReference>
<name>A0A8E2VGI1_9RHOB</name>
<comment type="subcellular location">
    <subcellularLocation>
        <location evidence="1">Virion</location>
    </subcellularLocation>
</comment>
<feature type="coiled-coil region" evidence="2">
    <location>
        <begin position="51"/>
        <end position="78"/>
    </location>
</feature>
<evidence type="ECO:0000313" key="5">
    <source>
        <dbReference type="Proteomes" id="UP000244037"/>
    </source>
</evidence>
<dbReference type="RefSeq" id="WP_108028610.1">
    <property type="nucleotide sequence ID" value="NZ_QAYC01000020.1"/>
</dbReference>
<dbReference type="SUPFAM" id="SSF56563">
    <property type="entry name" value="Major capsid protein gp5"/>
    <property type="match status" value="1"/>
</dbReference>
<keyword evidence="5" id="KW-1185">Reference proteome</keyword>
<gene>
    <name evidence="4" type="ORF">C8N38_12043</name>
</gene>
<dbReference type="Gene3D" id="3.30.2320.10">
    <property type="entry name" value="hypothetical protein PF0899 domain"/>
    <property type="match status" value="1"/>
</dbReference>
<dbReference type="OrthoDB" id="637859at2"/>
<feature type="domain" description="Phage capsid-like C-terminal" evidence="3">
    <location>
        <begin position="134"/>
        <end position="398"/>
    </location>
</feature>
<dbReference type="Pfam" id="PF05065">
    <property type="entry name" value="Phage_capsid"/>
    <property type="match status" value="1"/>
</dbReference>
<comment type="caution">
    <text evidence="4">The sequence shown here is derived from an EMBL/GenBank/DDBJ whole genome shotgun (WGS) entry which is preliminary data.</text>
</comment>
<protein>
    <submittedName>
        <fullName evidence="4">HK97 family phage major capsid protein</fullName>
    </submittedName>
</protein>
<proteinExistence type="predicted"/>
<reference evidence="4 5" key="1">
    <citation type="submission" date="2018-04" db="EMBL/GenBank/DDBJ databases">
        <title>Genomic Encyclopedia of Archaeal and Bacterial Type Strains, Phase II (KMG-II): from individual species to whole genera.</title>
        <authorList>
            <person name="Goeker M."/>
        </authorList>
    </citation>
    <scope>NUCLEOTIDE SEQUENCE [LARGE SCALE GENOMIC DNA]</scope>
    <source>
        <strain evidence="4 5">DSM 19783</strain>
    </source>
</reference>
<dbReference type="Gene3D" id="3.30.2400.10">
    <property type="entry name" value="Major capsid protein gp5"/>
    <property type="match status" value="1"/>
</dbReference>
<evidence type="ECO:0000259" key="3">
    <source>
        <dbReference type="Pfam" id="PF05065"/>
    </source>
</evidence>
<evidence type="ECO:0000313" key="4">
    <source>
        <dbReference type="EMBL" id="PTW43903.1"/>
    </source>
</evidence>
<dbReference type="InterPro" id="IPR024455">
    <property type="entry name" value="Phage_capsid"/>
</dbReference>